<dbReference type="InterPro" id="IPR050766">
    <property type="entry name" value="Bact_Lucif_Oxidored"/>
</dbReference>
<dbReference type="PANTHER" id="PTHR30137:SF8">
    <property type="entry name" value="BLR5498 PROTEIN"/>
    <property type="match status" value="1"/>
</dbReference>
<name>A0ABZ0HVV0_9HYPH</name>
<evidence type="ECO:0000313" key="5">
    <source>
        <dbReference type="Proteomes" id="UP001626536"/>
    </source>
</evidence>
<reference evidence="4 5" key="1">
    <citation type="submission" date="2023-10" db="EMBL/GenBank/DDBJ databases">
        <title>Novel methanotroph of the genus Methylocapsa from a subarctic wetland.</title>
        <authorList>
            <person name="Belova S.E."/>
            <person name="Oshkin I.Y."/>
            <person name="Miroshnikov K."/>
            <person name="Dedysh S.N."/>
        </authorList>
    </citation>
    <scope>NUCLEOTIDE SEQUENCE [LARGE SCALE GENOMIC DNA]</scope>
    <source>
        <strain evidence="4 5">RX1</strain>
    </source>
</reference>
<dbReference type="RefSeq" id="WP_407340491.1">
    <property type="nucleotide sequence ID" value="NZ_CP136862.1"/>
</dbReference>
<dbReference type="PANTHER" id="PTHR30137">
    <property type="entry name" value="LUCIFERASE-LIKE MONOOXYGENASE"/>
    <property type="match status" value="1"/>
</dbReference>
<evidence type="ECO:0000313" key="4">
    <source>
        <dbReference type="EMBL" id="WOJ90902.1"/>
    </source>
</evidence>
<proteinExistence type="predicted"/>
<gene>
    <name evidence="4" type="ORF">RZS28_06350</name>
</gene>
<keyword evidence="2" id="KW-0503">Monooxygenase</keyword>
<keyword evidence="5" id="KW-1185">Reference proteome</keyword>
<evidence type="ECO:0000256" key="1">
    <source>
        <dbReference type="ARBA" id="ARBA00023002"/>
    </source>
</evidence>
<evidence type="ECO:0000256" key="2">
    <source>
        <dbReference type="ARBA" id="ARBA00023033"/>
    </source>
</evidence>
<sequence>MRTGLFCTYENPQRDYRSAYAEQTKLVQLIEALGFDEAWVAEHHFNPDASSPSCLAILAHLAARTTRIRLGSAAVLLPFRNPIHVAEDVATLDILSDGRFDFGIGKGGPFPIQNKHFGVSKDNSRAKTLEALSLIERLLTEDGVTFEGEFFKAEDVSLTPKPLQTPIPTFIATSTADAVKAAAEHSYGVMGAPPFPLESVRGALSLYREIAPQGDPKLILIRFYHLAPTHTQAVDEAAIFLRPFLERMQATTAFMQPDWTPWFKLDRMIEDSLIGTPAEVRDKVLRIEAELRPRSLVLKPLSPSVAKRRADLEAFGETILALLGLPPEAGLVPARCS</sequence>
<dbReference type="SUPFAM" id="SSF51679">
    <property type="entry name" value="Bacterial luciferase-like"/>
    <property type="match status" value="1"/>
</dbReference>
<dbReference type="EC" id="1.-.-.-" evidence="4"/>
<dbReference type="InterPro" id="IPR011251">
    <property type="entry name" value="Luciferase-like_dom"/>
</dbReference>
<accession>A0ABZ0HVV0</accession>
<feature type="domain" description="Luciferase-like" evidence="3">
    <location>
        <begin position="1"/>
        <end position="287"/>
    </location>
</feature>
<keyword evidence="1 4" id="KW-0560">Oxidoreductase</keyword>
<dbReference type="InterPro" id="IPR036661">
    <property type="entry name" value="Luciferase-like_sf"/>
</dbReference>
<dbReference type="GO" id="GO:0016491">
    <property type="term" value="F:oxidoreductase activity"/>
    <property type="evidence" value="ECO:0007669"/>
    <property type="project" value="UniProtKB-KW"/>
</dbReference>
<dbReference type="Proteomes" id="UP001626536">
    <property type="component" value="Chromosome"/>
</dbReference>
<dbReference type="EMBL" id="CP136862">
    <property type="protein sequence ID" value="WOJ90902.1"/>
    <property type="molecule type" value="Genomic_DNA"/>
</dbReference>
<organism evidence="4 5">
    <name type="scientific">Methylocapsa polymorpha</name>
    <dbReference type="NCBI Taxonomy" id="3080828"/>
    <lineage>
        <taxon>Bacteria</taxon>
        <taxon>Pseudomonadati</taxon>
        <taxon>Pseudomonadota</taxon>
        <taxon>Alphaproteobacteria</taxon>
        <taxon>Hyphomicrobiales</taxon>
        <taxon>Beijerinckiaceae</taxon>
        <taxon>Methylocapsa</taxon>
    </lineage>
</organism>
<evidence type="ECO:0000259" key="3">
    <source>
        <dbReference type="Pfam" id="PF00296"/>
    </source>
</evidence>
<dbReference type="Gene3D" id="3.20.20.30">
    <property type="entry name" value="Luciferase-like domain"/>
    <property type="match status" value="1"/>
</dbReference>
<protein>
    <submittedName>
        <fullName evidence="4">LLM class flavin-dependent oxidoreductase</fullName>
        <ecNumber evidence="4">1.-.-.-</ecNumber>
    </submittedName>
</protein>
<dbReference type="Pfam" id="PF00296">
    <property type="entry name" value="Bac_luciferase"/>
    <property type="match status" value="1"/>
</dbReference>